<reference evidence="13" key="1">
    <citation type="submission" date="2020-12" db="EMBL/GenBank/DDBJ databases">
        <title>Bacterial taxonomy.</title>
        <authorList>
            <person name="Pan X."/>
        </authorList>
    </citation>
    <scope>NUCLEOTIDE SEQUENCE</scope>
    <source>
        <strain evidence="13">KCTC 52957</strain>
    </source>
</reference>
<dbReference type="EMBL" id="JAEKPD010000002">
    <property type="protein sequence ID" value="MBJ3761997.1"/>
    <property type="molecule type" value="Genomic_DNA"/>
</dbReference>
<dbReference type="PANTHER" id="PTHR30612">
    <property type="entry name" value="SECA INNER MEMBRANE COMPONENT OF SEC PROTEIN SECRETION SYSTEM"/>
    <property type="match status" value="1"/>
</dbReference>
<evidence type="ECO:0000259" key="11">
    <source>
        <dbReference type="PROSITE" id="PS51192"/>
    </source>
</evidence>
<gene>
    <name evidence="9" type="primary">secA</name>
    <name evidence="13" type="ORF">ILP92_04455</name>
</gene>
<dbReference type="PROSITE" id="PS01312">
    <property type="entry name" value="SECA"/>
    <property type="match status" value="1"/>
</dbReference>
<dbReference type="SUPFAM" id="SSF81767">
    <property type="entry name" value="Pre-protein crosslinking domain of SecA"/>
    <property type="match status" value="1"/>
</dbReference>
<dbReference type="Pfam" id="PF07517">
    <property type="entry name" value="SecA_DEAD"/>
    <property type="match status" value="1"/>
</dbReference>
<dbReference type="InterPro" id="IPR020937">
    <property type="entry name" value="SecA_CS"/>
</dbReference>
<dbReference type="AlphaFoldDB" id="A0A934IF55"/>
<dbReference type="InterPro" id="IPR011130">
    <property type="entry name" value="SecA_preprotein_X-link_dom"/>
</dbReference>
<dbReference type="InterPro" id="IPR044722">
    <property type="entry name" value="SecA_SF2_C"/>
</dbReference>
<dbReference type="CDD" id="cd18803">
    <property type="entry name" value="SF2_C_secA"/>
    <property type="match status" value="1"/>
</dbReference>
<keyword evidence="9" id="KW-0963">Cytoplasm</keyword>
<comment type="caution">
    <text evidence="13">The sequence shown here is derived from an EMBL/GenBank/DDBJ whole genome shotgun (WGS) entry which is preliminary data.</text>
</comment>
<evidence type="ECO:0000256" key="4">
    <source>
        <dbReference type="ARBA" id="ARBA00022840"/>
    </source>
</evidence>
<protein>
    <recommendedName>
        <fullName evidence="9">Protein translocase subunit SecA</fullName>
        <ecNumber evidence="9">7.4.2.8</ecNumber>
    </recommendedName>
</protein>
<dbReference type="SMART" id="SM00958">
    <property type="entry name" value="SecA_PP_bind"/>
    <property type="match status" value="1"/>
</dbReference>
<evidence type="ECO:0000256" key="7">
    <source>
        <dbReference type="ARBA" id="ARBA00023010"/>
    </source>
</evidence>
<comment type="similarity">
    <text evidence="9">Belongs to the SecA family.</text>
</comment>
<comment type="function">
    <text evidence="9">Part of the Sec protein translocase complex. Interacts with the SecYEG preprotein conducting channel. Has a central role in coupling the hydrolysis of ATP to the transfer of proteins into and across the cell membrane, serving both as a receptor for the preprotein-SecB complex and as an ATP-driven molecular motor driving the stepwise translocation of polypeptide chains across the membrane.</text>
</comment>
<evidence type="ECO:0000313" key="14">
    <source>
        <dbReference type="Proteomes" id="UP000642488"/>
    </source>
</evidence>
<evidence type="ECO:0000256" key="3">
    <source>
        <dbReference type="ARBA" id="ARBA00022741"/>
    </source>
</evidence>
<dbReference type="RefSeq" id="WP_198915158.1">
    <property type="nucleotide sequence ID" value="NZ_JAEKPD010000002.1"/>
</dbReference>
<dbReference type="InterPro" id="IPR011115">
    <property type="entry name" value="SecA_DEAD"/>
</dbReference>
<dbReference type="GO" id="GO:0043952">
    <property type="term" value="P:protein transport by the Sec complex"/>
    <property type="evidence" value="ECO:0007669"/>
    <property type="project" value="TreeGrafter"/>
</dbReference>
<dbReference type="GO" id="GO:0017038">
    <property type="term" value="P:protein import"/>
    <property type="evidence" value="ECO:0007669"/>
    <property type="project" value="InterPro"/>
</dbReference>
<feature type="binding site" evidence="9">
    <location>
        <position position="557"/>
    </location>
    <ligand>
        <name>ATP</name>
        <dbReference type="ChEBI" id="CHEBI:30616"/>
    </ligand>
</feature>
<dbReference type="PANTHER" id="PTHR30612:SF0">
    <property type="entry name" value="CHLOROPLAST PROTEIN-TRANSPORTING ATPASE"/>
    <property type="match status" value="1"/>
</dbReference>
<dbReference type="CDD" id="cd17928">
    <property type="entry name" value="DEXDc_SecA"/>
    <property type="match status" value="1"/>
</dbReference>
<dbReference type="GO" id="GO:0065002">
    <property type="term" value="P:intracellular protein transmembrane transport"/>
    <property type="evidence" value="ECO:0007669"/>
    <property type="project" value="UniProtKB-UniRule"/>
</dbReference>
<feature type="domain" description="SecA family profile" evidence="12">
    <location>
        <begin position="45"/>
        <end position="636"/>
    </location>
</feature>
<dbReference type="FunFam" id="3.40.50.300:FF:000429">
    <property type="entry name" value="Preprotein translocase subunit SecA"/>
    <property type="match status" value="1"/>
</dbReference>
<keyword evidence="4 9" id="KW-0067">ATP-binding</keyword>
<sequence>MLDFGPSADPANQAAPRGGLSSSPPLVLYPEREEARHHWLDPAEGVARYLVGRISGPFFKLRLRRLLSQTLKRAGPVAALSDAALDARLEDARRRARCDGLSDATLAESFALIREISRRTLGLYHHKVQLLGALAMARGAVAEMATGEGKTLTSTLTAGAAGLAGIPVHIVTVNDYLAERDAETMRPLYDRLGLSVGVLIHGLQPEARRAVYGCDIVYASNKEIAFDYLRDRVKLDGAPRNLSLKLRRYFDPGAKNDAPVMRGLPFAIVDEADSVLIDEARTPLILSRETDATAERVWAETAHRLADTLHEPRDYVVHPRDRRVELTKKGKLSLEEQGTRTGGIWTNRIRREQAVQQALTARLMFHEGDHYVIDDGKVVIVDEYSGRIMEERSWNDGMHQLVEVKEGVEVTPRKEVLARITYQRFFRRYGRLAGMTGTAREVSAELSSVYRLNVVAIPTNTPAQRRRLGVRVFPTAERRWSAVAARANALRETGRPVLIGTRSVAASEQASAALSALDVPHELLNAKLHKQEAQIIADAGLAGHVTVATNMAGRGVDIGLDPDVAARGGLHVILTERHDSKRIDRQLEGRAARRGEPGSSEVMLSLEDAILTQTSAGRGALARLARLPWPVGPVAAGRLFRRAQRRAEAGHARARRTLLDQDRRLGTMLAFSGRPE</sequence>
<dbReference type="InterPro" id="IPR036670">
    <property type="entry name" value="SecA_X-link_sf"/>
</dbReference>
<keyword evidence="1 9" id="KW-0813">Transport</keyword>
<dbReference type="InterPro" id="IPR027417">
    <property type="entry name" value="P-loop_NTPase"/>
</dbReference>
<dbReference type="GO" id="GO:0005886">
    <property type="term" value="C:plasma membrane"/>
    <property type="evidence" value="ECO:0007669"/>
    <property type="project" value="UniProtKB-SubCell"/>
</dbReference>
<evidence type="ECO:0000313" key="13">
    <source>
        <dbReference type="EMBL" id="MBJ3761997.1"/>
    </source>
</evidence>
<feature type="region of interest" description="Disordered" evidence="10">
    <location>
        <begin position="1"/>
        <end position="26"/>
    </location>
</feature>
<dbReference type="PROSITE" id="PS51192">
    <property type="entry name" value="HELICASE_ATP_BIND_1"/>
    <property type="match status" value="1"/>
</dbReference>
<dbReference type="SMART" id="SM00957">
    <property type="entry name" value="SecA_DEAD"/>
    <property type="match status" value="1"/>
</dbReference>
<comment type="subcellular location">
    <subcellularLocation>
        <location evidence="9">Cell membrane</location>
        <topology evidence="9">Peripheral membrane protein</topology>
        <orientation evidence="9">Cytoplasmic side</orientation>
    </subcellularLocation>
    <subcellularLocation>
        <location evidence="9">Cytoplasm</location>
    </subcellularLocation>
    <text evidence="9">Distribution is 50-50.</text>
</comment>
<comment type="catalytic activity">
    <reaction evidence="9">
        <text>ATP + H2O + cellular proteinSide 1 = ADP + phosphate + cellular proteinSide 2.</text>
        <dbReference type="EC" id="7.4.2.8"/>
    </reaction>
</comment>
<dbReference type="GO" id="GO:0031522">
    <property type="term" value="C:cell envelope Sec protein transport complex"/>
    <property type="evidence" value="ECO:0007669"/>
    <property type="project" value="TreeGrafter"/>
</dbReference>
<dbReference type="InterPro" id="IPR000185">
    <property type="entry name" value="SecA"/>
</dbReference>
<evidence type="ECO:0000256" key="9">
    <source>
        <dbReference type="HAMAP-Rule" id="MF_01382"/>
    </source>
</evidence>
<dbReference type="PRINTS" id="PR00906">
    <property type="entry name" value="SECA"/>
</dbReference>
<feature type="binding site" evidence="9">
    <location>
        <begin position="147"/>
        <end position="151"/>
    </location>
    <ligand>
        <name>ATP</name>
        <dbReference type="ChEBI" id="CHEBI:30616"/>
    </ligand>
</feature>
<dbReference type="Proteomes" id="UP000642488">
    <property type="component" value="Unassembled WGS sequence"/>
</dbReference>
<dbReference type="InterPro" id="IPR014018">
    <property type="entry name" value="SecA_motor_DEAD"/>
</dbReference>
<evidence type="ECO:0000256" key="8">
    <source>
        <dbReference type="ARBA" id="ARBA00023136"/>
    </source>
</evidence>
<evidence type="ECO:0000256" key="10">
    <source>
        <dbReference type="SAM" id="MobiDB-lite"/>
    </source>
</evidence>
<name>A0A934IF55_9RHOB</name>
<proteinExistence type="inferred from homology"/>
<keyword evidence="5 9" id="KW-0653">Protein transport</keyword>
<dbReference type="InterPro" id="IPR014001">
    <property type="entry name" value="Helicase_ATP-bd"/>
</dbReference>
<keyword evidence="8 9" id="KW-0472">Membrane</keyword>
<dbReference type="HAMAP" id="MF_01382">
    <property type="entry name" value="SecA"/>
    <property type="match status" value="1"/>
</dbReference>
<dbReference type="Pfam" id="PF21090">
    <property type="entry name" value="P-loop_SecA"/>
    <property type="match status" value="1"/>
</dbReference>
<feature type="binding site" evidence="9">
    <location>
        <position position="129"/>
    </location>
    <ligand>
        <name>ATP</name>
        <dbReference type="ChEBI" id="CHEBI:30616"/>
    </ligand>
</feature>
<dbReference type="Pfam" id="PF01043">
    <property type="entry name" value="SecA_PP_bind"/>
    <property type="match status" value="1"/>
</dbReference>
<keyword evidence="6 9" id="KW-1278">Translocase</keyword>
<keyword evidence="7 9" id="KW-0811">Translocation</keyword>
<accession>A0A934IF55</accession>
<dbReference type="GO" id="GO:0008564">
    <property type="term" value="F:protein-exporting ATPase activity"/>
    <property type="evidence" value="ECO:0007669"/>
    <property type="project" value="UniProtKB-EC"/>
</dbReference>
<dbReference type="Gene3D" id="3.40.50.300">
    <property type="entry name" value="P-loop containing nucleotide triphosphate hydrolases"/>
    <property type="match status" value="2"/>
</dbReference>
<evidence type="ECO:0000256" key="1">
    <source>
        <dbReference type="ARBA" id="ARBA00022448"/>
    </source>
</evidence>
<dbReference type="PROSITE" id="PS51196">
    <property type="entry name" value="SECA_MOTOR_DEAD"/>
    <property type="match status" value="1"/>
</dbReference>
<keyword evidence="3 9" id="KW-0547">Nucleotide-binding</keyword>
<comment type="subunit">
    <text evidence="9">Monomer and homodimer. Part of the essential Sec protein translocation apparatus which comprises SecA, SecYEG and auxiliary proteins SecDF-YajC and YidC.</text>
</comment>
<keyword evidence="14" id="KW-1185">Reference proteome</keyword>
<dbReference type="SUPFAM" id="SSF52540">
    <property type="entry name" value="P-loop containing nucleoside triphosphate hydrolases"/>
    <property type="match status" value="2"/>
</dbReference>
<dbReference type="EC" id="7.4.2.8" evidence="9"/>
<dbReference type="GO" id="GO:0005829">
    <property type="term" value="C:cytosol"/>
    <property type="evidence" value="ECO:0007669"/>
    <property type="project" value="TreeGrafter"/>
</dbReference>
<dbReference type="Gene3D" id="3.90.1440.10">
    <property type="entry name" value="SecA, preprotein cross-linking domain"/>
    <property type="match status" value="1"/>
</dbReference>
<evidence type="ECO:0000256" key="6">
    <source>
        <dbReference type="ARBA" id="ARBA00022967"/>
    </source>
</evidence>
<evidence type="ECO:0000256" key="5">
    <source>
        <dbReference type="ARBA" id="ARBA00022927"/>
    </source>
</evidence>
<evidence type="ECO:0000256" key="2">
    <source>
        <dbReference type="ARBA" id="ARBA00022475"/>
    </source>
</evidence>
<dbReference type="GO" id="GO:0006605">
    <property type="term" value="P:protein targeting"/>
    <property type="evidence" value="ECO:0007669"/>
    <property type="project" value="UniProtKB-UniRule"/>
</dbReference>
<keyword evidence="2 9" id="KW-1003">Cell membrane</keyword>
<dbReference type="GO" id="GO:0005524">
    <property type="term" value="F:ATP binding"/>
    <property type="evidence" value="ECO:0007669"/>
    <property type="project" value="UniProtKB-UniRule"/>
</dbReference>
<feature type="domain" description="Helicase ATP-binding" evidence="11">
    <location>
        <begin position="131"/>
        <end position="309"/>
    </location>
</feature>
<evidence type="ECO:0000259" key="12">
    <source>
        <dbReference type="PROSITE" id="PS51196"/>
    </source>
</evidence>
<organism evidence="13 14">
    <name type="scientific">Palleronia pontilimi</name>
    <dbReference type="NCBI Taxonomy" id="1964209"/>
    <lineage>
        <taxon>Bacteria</taxon>
        <taxon>Pseudomonadati</taxon>
        <taxon>Pseudomonadota</taxon>
        <taxon>Alphaproteobacteria</taxon>
        <taxon>Rhodobacterales</taxon>
        <taxon>Roseobacteraceae</taxon>
        <taxon>Palleronia</taxon>
    </lineage>
</organism>